<keyword evidence="4" id="KW-1185">Reference proteome</keyword>
<feature type="region of interest" description="Disordered" evidence="1">
    <location>
        <begin position="146"/>
        <end position="181"/>
    </location>
</feature>
<dbReference type="Gene3D" id="1.10.10.10">
    <property type="entry name" value="Winged helix-like DNA-binding domain superfamily/Winged helix DNA-binding domain"/>
    <property type="match status" value="1"/>
</dbReference>
<dbReference type="RefSeq" id="WP_379535833.1">
    <property type="nucleotide sequence ID" value="NZ_JBHSBI010000055.1"/>
</dbReference>
<gene>
    <name evidence="3" type="ORF">ACFOY2_53120</name>
</gene>
<dbReference type="PANTHER" id="PTHR33164">
    <property type="entry name" value="TRANSCRIPTIONAL REGULATOR, MARR FAMILY"/>
    <property type="match status" value="1"/>
</dbReference>
<feature type="compositionally biased region" description="Low complexity" evidence="1">
    <location>
        <begin position="147"/>
        <end position="160"/>
    </location>
</feature>
<protein>
    <submittedName>
        <fullName evidence="3">MarR family winged helix-turn-helix transcriptional regulator</fullName>
    </submittedName>
</protein>
<dbReference type="InterPro" id="IPR036390">
    <property type="entry name" value="WH_DNA-bd_sf"/>
</dbReference>
<evidence type="ECO:0000256" key="1">
    <source>
        <dbReference type="SAM" id="MobiDB-lite"/>
    </source>
</evidence>
<dbReference type="InterPro" id="IPR036388">
    <property type="entry name" value="WH-like_DNA-bd_sf"/>
</dbReference>
<dbReference type="SUPFAM" id="SSF46785">
    <property type="entry name" value="Winged helix' DNA-binding domain"/>
    <property type="match status" value="1"/>
</dbReference>
<comment type="caution">
    <text evidence="3">The sequence shown here is derived from an EMBL/GenBank/DDBJ whole genome shotgun (WGS) entry which is preliminary data.</text>
</comment>
<reference evidence="4" key="1">
    <citation type="journal article" date="2019" name="Int. J. Syst. Evol. Microbiol.">
        <title>The Global Catalogue of Microorganisms (GCM) 10K type strain sequencing project: providing services to taxonomists for standard genome sequencing and annotation.</title>
        <authorList>
            <consortium name="The Broad Institute Genomics Platform"/>
            <consortium name="The Broad Institute Genome Sequencing Center for Infectious Disease"/>
            <person name="Wu L."/>
            <person name="Ma J."/>
        </authorList>
    </citation>
    <scope>NUCLEOTIDE SEQUENCE [LARGE SCALE GENOMIC DNA]</scope>
    <source>
        <strain evidence="4">TBRC 1276</strain>
    </source>
</reference>
<name>A0ABV8GPW8_9ACTN</name>
<dbReference type="Pfam" id="PF12802">
    <property type="entry name" value="MarR_2"/>
    <property type="match status" value="1"/>
</dbReference>
<dbReference type="Proteomes" id="UP001595851">
    <property type="component" value="Unassembled WGS sequence"/>
</dbReference>
<feature type="compositionally biased region" description="Polar residues" evidence="1">
    <location>
        <begin position="161"/>
        <end position="181"/>
    </location>
</feature>
<dbReference type="InterPro" id="IPR039422">
    <property type="entry name" value="MarR/SlyA-like"/>
</dbReference>
<dbReference type="PANTHER" id="PTHR33164:SF99">
    <property type="entry name" value="MARR FAMILY REGULATORY PROTEIN"/>
    <property type="match status" value="1"/>
</dbReference>
<evidence type="ECO:0000313" key="3">
    <source>
        <dbReference type="EMBL" id="MFC4016037.1"/>
    </source>
</evidence>
<feature type="domain" description="HTH marR-type" evidence="2">
    <location>
        <begin position="56"/>
        <end position="96"/>
    </location>
</feature>
<accession>A0ABV8GPW8</accession>
<evidence type="ECO:0000313" key="4">
    <source>
        <dbReference type="Proteomes" id="UP001595851"/>
    </source>
</evidence>
<dbReference type="InterPro" id="IPR000835">
    <property type="entry name" value="HTH_MarR-typ"/>
</dbReference>
<sequence>MAEQSTTAESFLPQLIGQAFNLILDGLYHHLVENGYEDLRPTHYLNVFRLMDCDGTRPTTLARRAGMTPQAMSELVGYLEQHDYVRRVPDPTDGRGRVVIFADRGTRAAEISATYFAELEAHWAVVVGADCLQDVRSALTQILTHGTPASRAATPARTSSGGSVQSTATSAPSKRMGLSSN</sequence>
<evidence type="ECO:0000259" key="2">
    <source>
        <dbReference type="Pfam" id="PF12802"/>
    </source>
</evidence>
<organism evidence="3 4">
    <name type="scientific">Nonomuraea purpurea</name>
    <dbReference type="NCBI Taxonomy" id="1849276"/>
    <lineage>
        <taxon>Bacteria</taxon>
        <taxon>Bacillati</taxon>
        <taxon>Actinomycetota</taxon>
        <taxon>Actinomycetes</taxon>
        <taxon>Streptosporangiales</taxon>
        <taxon>Streptosporangiaceae</taxon>
        <taxon>Nonomuraea</taxon>
    </lineage>
</organism>
<dbReference type="EMBL" id="JBHSBI010000055">
    <property type="protein sequence ID" value="MFC4016037.1"/>
    <property type="molecule type" value="Genomic_DNA"/>
</dbReference>
<proteinExistence type="predicted"/>